<keyword evidence="1" id="KW-0805">Transcription regulation</keyword>
<keyword evidence="2" id="KW-0238">DNA-binding</keyword>
<keyword evidence="6" id="KW-1185">Reference proteome</keyword>
<dbReference type="PRINTS" id="PR00038">
    <property type="entry name" value="HTHLUXR"/>
</dbReference>
<sequence length="925" mass="102093">MGNGSQGQPERLEQPMHVIAAMPPNPPPLFLATKVLPPRLPAGLIERPRLISLGRQAEYKRLTVIKAPAGFGKTSLALTWLGRLHAGGAFVAWLSVDTEDDEPARFFHHLAQALRNACPSVGASAISLTSEASLVPAHPVVSTLINELVEVDDEVYLFLDDYHLISLPAIHDAMSYFIANASSNVHVVICTRGDPPLPLASLRAGNDLLEIDASTLRFNFDETRSFVEHECPGGMRAASVKSLFASTEGWAAALRISASVLSRDESRPGWDVSVPSGASRPFAAYLEDMLKRLPADMVGFMLRTSILDRLTASLCEEVTGIAAEQGMLDTIAARQLLLEPLDIEGRWFRYHHLMGEYLQRRLEMQHRDEVADLHRRACRWYASQELWTDAVKHALAANDTEHAVSLMGHCAMALVTKGDLLTLLGWQRQFPAHLMRGQIKITLAIAWGMSLAMRFDEALAMLDATERDAGAAAGDTPDDIRWECQAIRSVVAALQDDPPRALAIAQACLERPSTDSWTTNVVSNVVRFGHWKAGNLAALYATPWIPYSLEEDQRNVFASVYRLCLLGHAEMQQMHFTLAERYFTESKQLAERHAGPKSVSAALCAPMIAQIWYEQGRLDEAEALLVDLMPVIDLAVLLDSTLIAYRVLVRIAASRSDTRQAYALLDRAQALGYARGWDRLIAGVLVERARLYLAEGRTTEASACVVQLDQLVGSRSSAAHSVSPEIETYRAMAVAWVAMVEIRTEEAVESLTSALRSVENRHGDYLALRLRTVLALVWLRANEQTRAVAIFREVLNANRGIYRSILDQGPEIGQLLRAVRDDTRSSPQTKESVAYVDRLLDGWRALYEPDAKPARDAEREPLSARERSIVELIAQGQSNKEIARTLGIAPETVKTHVKNVFVKLEVDKRAHAVARAQALGLVAAG</sequence>
<proteinExistence type="predicted"/>
<dbReference type="SUPFAM" id="SSF46894">
    <property type="entry name" value="C-terminal effector domain of the bipartite response regulators"/>
    <property type="match status" value="1"/>
</dbReference>
<dbReference type="Pfam" id="PF17874">
    <property type="entry name" value="TPR_MalT"/>
    <property type="match status" value="1"/>
</dbReference>
<dbReference type="InterPro" id="IPR041617">
    <property type="entry name" value="TPR_MalT"/>
</dbReference>
<evidence type="ECO:0000256" key="2">
    <source>
        <dbReference type="ARBA" id="ARBA00023125"/>
    </source>
</evidence>
<dbReference type="Pfam" id="PF25873">
    <property type="entry name" value="WHD_MalT"/>
    <property type="match status" value="1"/>
</dbReference>
<dbReference type="InterPro" id="IPR059106">
    <property type="entry name" value="WHD_MalT"/>
</dbReference>
<dbReference type="GO" id="GO:0003677">
    <property type="term" value="F:DNA binding"/>
    <property type="evidence" value="ECO:0007669"/>
    <property type="project" value="UniProtKB-KW"/>
</dbReference>
<dbReference type="PANTHER" id="PTHR44688">
    <property type="entry name" value="DNA-BINDING TRANSCRIPTIONAL ACTIVATOR DEVR_DOSR"/>
    <property type="match status" value="1"/>
</dbReference>
<dbReference type="InterPro" id="IPR027417">
    <property type="entry name" value="P-loop_NTPase"/>
</dbReference>
<dbReference type="Gene3D" id="3.40.50.300">
    <property type="entry name" value="P-loop containing nucleotide triphosphate hydrolases"/>
    <property type="match status" value="1"/>
</dbReference>
<dbReference type="PANTHER" id="PTHR44688:SF16">
    <property type="entry name" value="DNA-BINDING TRANSCRIPTIONAL ACTIVATOR DEVR_DOSR"/>
    <property type="match status" value="1"/>
</dbReference>
<feature type="domain" description="HTH luxR-type" evidence="4">
    <location>
        <begin position="855"/>
        <end position="920"/>
    </location>
</feature>
<protein>
    <submittedName>
        <fullName evidence="5">HTH-type transcriptional regulator MalT</fullName>
    </submittedName>
</protein>
<dbReference type="PROSITE" id="PS50043">
    <property type="entry name" value="HTH_LUXR_2"/>
    <property type="match status" value="1"/>
</dbReference>
<dbReference type="GO" id="GO:0006355">
    <property type="term" value="P:regulation of DNA-templated transcription"/>
    <property type="evidence" value="ECO:0007669"/>
    <property type="project" value="InterPro"/>
</dbReference>
<gene>
    <name evidence="5" type="primary">malT_1</name>
    <name evidence="5" type="ORF">LMG28614_02939</name>
</gene>
<dbReference type="AlphaFoldDB" id="A0A6S7BKW1"/>
<dbReference type="EMBL" id="CADIKK010000012">
    <property type="protein sequence ID" value="CAB3789605.1"/>
    <property type="molecule type" value="Genomic_DNA"/>
</dbReference>
<reference evidence="5 6" key="1">
    <citation type="submission" date="2020-04" db="EMBL/GenBank/DDBJ databases">
        <authorList>
            <person name="De Canck E."/>
        </authorList>
    </citation>
    <scope>NUCLEOTIDE SEQUENCE [LARGE SCALE GENOMIC DNA]</scope>
    <source>
        <strain evidence="5 6">LMG 28614</strain>
    </source>
</reference>
<dbReference type="Pfam" id="PF00196">
    <property type="entry name" value="GerE"/>
    <property type="match status" value="1"/>
</dbReference>
<dbReference type="InterPro" id="IPR016032">
    <property type="entry name" value="Sig_transdc_resp-reg_C-effctor"/>
</dbReference>
<dbReference type="InterPro" id="IPR011990">
    <property type="entry name" value="TPR-like_helical_dom_sf"/>
</dbReference>
<organism evidence="5 6">
    <name type="scientific">Paraburkholderia ultramafica</name>
    <dbReference type="NCBI Taxonomy" id="1544867"/>
    <lineage>
        <taxon>Bacteria</taxon>
        <taxon>Pseudomonadati</taxon>
        <taxon>Pseudomonadota</taxon>
        <taxon>Betaproteobacteria</taxon>
        <taxon>Burkholderiales</taxon>
        <taxon>Burkholderiaceae</taxon>
        <taxon>Paraburkholderia</taxon>
    </lineage>
</organism>
<evidence type="ECO:0000259" key="4">
    <source>
        <dbReference type="PROSITE" id="PS50043"/>
    </source>
</evidence>
<name>A0A6S7BKW1_9BURK</name>
<evidence type="ECO:0000313" key="5">
    <source>
        <dbReference type="EMBL" id="CAB3789605.1"/>
    </source>
</evidence>
<dbReference type="Gene3D" id="1.10.10.10">
    <property type="entry name" value="Winged helix-like DNA-binding domain superfamily/Winged helix DNA-binding domain"/>
    <property type="match status" value="1"/>
</dbReference>
<dbReference type="InterPro" id="IPR036388">
    <property type="entry name" value="WH-like_DNA-bd_sf"/>
</dbReference>
<evidence type="ECO:0000256" key="1">
    <source>
        <dbReference type="ARBA" id="ARBA00023015"/>
    </source>
</evidence>
<dbReference type="CDD" id="cd06170">
    <property type="entry name" value="LuxR_C_like"/>
    <property type="match status" value="1"/>
</dbReference>
<dbReference type="SMART" id="SM00421">
    <property type="entry name" value="HTH_LUXR"/>
    <property type="match status" value="1"/>
</dbReference>
<accession>A0A6S7BKW1</accession>
<dbReference type="Gene3D" id="1.25.40.10">
    <property type="entry name" value="Tetratricopeptide repeat domain"/>
    <property type="match status" value="1"/>
</dbReference>
<dbReference type="InterPro" id="IPR000792">
    <property type="entry name" value="Tscrpt_reg_LuxR_C"/>
</dbReference>
<evidence type="ECO:0000256" key="3">
    <source>
        <dbReference type="ARBA" id="ARBA00023163"/>
    </source>
</evidence>
<dbReference type="SUPFAM" id="SSF52540">
    <property type="entry name" value="P-loop containing nucleoside triphosphate hydrolases"/>
    <property type="match status" value="1"/>
</dbReference>
<dbReference type="PROSITE" id="PS00622">
    <property type="entry name" value="HTH_LUXR_1"/>
    <property type="match status" value="1"/>
</dbReference>
<keyword evidence="3" id="KW-0804">Transcription</keyword>
<dbReference type="Proteomes" id="UP000494365">
    <property type="component" value="Unassembled WGS sequence"/>
</dbReference>
<evidence type="ECO:0000313" key="6">
    <source>
        <dbReference type="Proteomes" id="UP000494365"/>
    </source>
</evidence>